<evidence type="ECO:0000256" key="3">
    <source>
        <dbReference type="ARBA" id="ARBA00023125"/>
    </source>
</evidence>
<keyword evidence="3" id="KW-0238">DNA-binding</keyword>
<dbReference type="InterPro" id="IPR007324">
    <property type="entry name" value="Sugar-bd_dom_put"/>
</dbReference>
<evidence type="ECO:0000256" key="2">
    <source>
        <dbReference type="ARBA" id="ARBA00023015"/>
    </source>
</evidence>
<comment type="caution">
    <text evidence="7">The sequence shown here is derived from an EMBL/GenBank/DDBJ whole genome shotgun (WGS) entry which is preliminary data.</text>
</comment>
<dbReference type="InterPro" id="IPR036390">
    <property type="entry name" value="WH_DNA-bd_sf"/>
</dbReference>
<dbReference type="Pfam" id="PF04198">
    <property type="entry name" value="Sugar-bind"/>
    <property type="match status" value="1"/>
</dbReference>
<evidence type="ECO:0000313" key="8">
    <source>
        <dbReference type="Proteomes" id="UP000294545"/>
    </source>
</evidence>
<dbReference type="Gene3D" id="3.40.50.1360">
    <property type="match status" value="1"/>
</dbReference>
<feature type="domain" description="Sugar-binding" evidence="5">
    <location>
        <begin position="93"/>
        <end position="338"/>
    </location>
</feature>
<dbReference type="Proteomes" id="UP000294545">
    <property type="component" value="Unassembled WGS sequence"/>
</dbReference>
<evidence type="ECO:0000259" key="5">
    <source>
        <dbReference type="Pfam" id="PF04198"/>
    </source>
</evidence>
<reference evidence="7 8" key="1">
    <citation type="submission" date="2019-03" db="EMBL/GenBank/DDBJ databases">
        <title>Genomic Encyclopedia of Type Strains, Phase IV (KMG-IV): sequencing the most valuable type-strain genomes for metagenomic binning, comparative biology and taxonomic classification.</title>
        <authorList>
            <person name="Goeker M."/>
        </authorList>
    </citation>
    <scope>NUCLEOTIDE SEQUENCE [LARGE SCALE GENOMIC DNA]</scope>
    <source>
        <strain evidence="7 8">DSM 24176</strain>
    </source>
</reference>
<dbReference type="AlphaFoldDB" id="A0A4R1N3C8"/>
<organism evidence="7 8">
    <name type="scientific">Natranaerovirga hydrolytica</name>
    <dbReference type="NCBI Taxonomy" id="680378"/>
    <lineage>
        <taxon>Bacteria</taxon>
        <taxon>Bacillati</taxon>
        <taxon>Bacillota</taxon>
        <taxon>Clostridia</taxon>
        <taxon>Lachnospirales</taxon>
        <taxon>Natranaerovirgaceae</taxon>
        <taxon>Natranaerovirga</taxon>
    </lineage>
</organism>
<proteinExistence type="inferred from homology"/>
<comment type="similarity">
    <text evidence="1">Belongs to the SorC transcriptional regulatory family.</text>
</comment>
<dbReference type="PANTHER" id="PTHR34294:SF5">
    <property type="entry name" value="CENTRAL GLYCOLYTIC GENES REGULATOR"/>
    <property type="match status" value="1"/>
</dbReference>
<dbReference type="SUPFAM" id="SSF100950">
    <property type="entry name" value="NagB/RpiA/CoA transferase-like"/>
    <property type="match status" value="1"/>
</dbReference>
<evidence type="ECO:0000259" key="6">
    <source>
        <dbReference type="Pfam" id="PF21715"/>
    </source>
</evidence>
<dbReference type="GO" id="GO:0003677">
    <property type="term" value="F:DNA binding"/>
    <property type="evidence" value="ECO:0007669"/>
    <property type="project" value="UniProtKB-KW"/>
</dbReference>
<evidence type="ECO:0000313" key="7">
    <source>
        <dbReference type="EMBL" id="TCK98544.1"/>
    </source>
</evidence>
<dbReference type="EMBL" id="SMGQ01000011">
    <property type="protein sequence ID" value="TCK98544.1"/>
    <property type="molecule type" value="Genomic_DNA"/>
</dbReference>
<dbReference type="SUPFAM" id="SSF46785">
    <property type="entry name" value="Winged helix' DNA-binding domain"/>
    <property type="match status" value="1"/>
</dbReference>
<dbReference type="InterPro" id="IPR036388">
    <property type="entry name" value="WH-like_DNA-bd_sf"/>
</dbReference>
<protein>
    <submittedName>
        <fullName evidence="7">Central glycolytic genes regulator</fullName>
    </submittedName>
</protein>
<sequence>MDYKLLNALKKIIPNEIEILHKRYDILSLIKKNQPIGRRSLAKALNSTEKIIRNEIEFLKSIGYVEASSSGMHITKEGDFVLHDIEGIIYSLNDLYELELQVKQILNCEKVIVVLGDTDQDKKVKEDIGKAAAKVLMGMIKEDTIIAIAGGSTVYHVIQSVKTTKKNSDVLVLPARGSLRNNVEYQANSLVASLADKLSSKYELLNIPDNLSRKTLDSVKNEPDIQSTINKILKANIILCGIGNAYEMAEKRNLATPFIDFLERKEAVSEALGYYFNKKGEIVYTSRSIGIKLEQMTKTAYPIAVAGGKRKANAILSVKDFMKKGCLIIDEGAAREIIRINQL</sequence>
<dbReference type="GO" id="GO:0030246">
    <property type="term" value="F:carbohydrate binding"/>
    <property type="evidence" value="ECO:0007669"/>
    <property type="project" value="InterPro"/>
</dbReference>
<keyword evidence="8" id="KW-1185">Reference proteome</keyword>
<dbReference type="InterPro" id="IPR037171">
    <property type="entry name" value="NagB/RpiA_transferase-like"/>
</dbReference>
<feature type="domain" description="CggR N-terminal DNA binding" evidence="6">
    <location>
        <begin position="19"/>
        <end position="88"/>
    </location>
</feature>
<evidence type="ECO:0000256" key="1">
    <source>
        <dbReference type="ARBA" id="ARBA00010466"/>
    </source>
</evidence>
<dbReference type="Pfam" id="PF21715">
    <property type="entry name" value="CggR_N"/>
    <property type="match status" value="1"/>
</dbReference>
<keyword evidence="4" id="KW-0804">Transcription</keyword>
<evidence type="ECO:0000256" key="4">
    <source>
        <dbReference type="ARBA" id="ARBA00023163"/>
    </source>
</evidence>
<dbReference type="PANTHER" id="PTHR34294">
    <property type="entry name" value="TRANSCRIPTIONAL REGULATOR-RELATED"/>
    <property type="match status" value="1"/>
</dbReference>
<accession>A0A4R1N3C8</accession>
<name>A0A4R1N3C8_9FIRM</name>
<keyword evidence="2" id="KW-0805">Transcription regulation</keyword>
<dbReference type="InterPro" id="IPR048715">
    <property type="entry name" value="CggR_N"/>
</dbReference>
<dbReference type="InterPro" id="IPR051054">
    <property type="entry name" value="SorC_transcr_regulators"/>
</dbReference>
<dbReference type="Gene3D" id="1.10.10.10">
    <property type="entry name" value="Winged helix-like DNA-binding domain superfamily/Winged helix DNA-binding domain"/>
    <property type="match status" value="1"/>
</dbReference>
<gene>
    <name evidence="7" type="ORF">EDC19_0974</name>
</gene>
<dbReference type="RefSeq" id="WP_132281327.1">
    <property type="nucleotide sequence ID" value="NZ_SMGQ01000011.1"/>
</dbReference>
<dbReference type="OrthoDB" id="9793820at2"/>